<dbReference type="PANTHER" id="PTHR24256">
    <property type="entry name" value="TRYPTASE-RELATED"/>
    <property type="match status" value="1"/>
</dbReference>
<keyword evidence="6" id="KW-1185">Reference proteome</keyword>
<dbReference type="SMART" id="SM00020">
    <property type="entry name" value="Tryp_SPc"/>
    <property type="match status" value="1"/>
</dbReference>
<dbReference type="EMBL" id="AGBW02011181">
    <property type="protein sequence ID" value="OWR47094.1"/>
    <property type="molecule type" value="Genomic_DNA"/>
</dbReference>
<evidence type="ECO:0000256" key="2">
    <source>
        <dbReference type="ARBA" id="ARBA00024195"/>
    </source>
</evidence>
<dbReference type="Pfam" id="PF18322">
    <property type="entry name" value="CLIP_1"/>
    <property type="match status" value="1"/>
</dbReference>
<comment type="caution">
    <text evidence="5">The sequence shown here is derived from an EMBL/GenBank/DDBJ whole genome shotgun (WGS) entry which is preliminary data.</text>
</comment>
<organism evidence="5 6">
    <name type="scientific">Danaus plexippus plexippus</name>
    <dbReference type="NCBI Taxonomy" id="278856"/>
    <lineage>
        <taxon>Eukaryota</taxon>
        <taxon>Metazoa</taxon>
        <taxon>Ecdysozoa</taxon>
        <taxon>Arthropoda</taxon>
        <taxon>Hexapoda</taxon>
        <taxon>Insecta</taxon>
        <taxon>Pterygota</taxon>
        <taxon>Neoptera</taxon>
        <taxon>Endopterygota</taxon>
        <taxon>Lepidoptera</taxon>
        <taxon>Glossata</taxon>
        <taxon>Ditrysia</taxon>
        <taxon>Papilionoidea</taxon>
        <taxon>Nymphalidae</taxon>
        <taxon>Danainae</taxon>
        <taxon>Danaini</taxon>
        <taxon>Danaina</taxon>
        <taxon>Danaus</taxon>
        <taxon>Danaus</taxon>
    </lineage>
</organism>
<name>A0A212F071_DANPL</name>
<dbReference type="SUPFAM" id="SSF50494">
    <property type="entry name" value="Trypsin-like serine proteases"/>
    <property type="match status" value="1"/>
</dbReference>
<comment type="similarity">
    <text evidence="2">Belongs to the peptidase S1 family. CLIP subfamily.</text>
</comment>
<dbReference type="InParanoid" id="A0A212F071"/>
<dbReference type="KEGG" id="dpl:KGM_205231"/>
<evidence type="ECO:0000256" key="3">
    <source>
        <dbReference type="SAM" id="MobiDB-lite"/>
    </source>
</evidence>
<reference evidence="5 6" key="1">
    <citation type="journal article" date="2011" name="Cell">
        <title>The monarch butterfly genome yields insights into long-distance migration.</title>
        <authorList>
            <person name="Zhan S."/>
            <person name="Merlin C."/>
            <person name="Boore J.L."/>
            <person name="Reppert S.M."/>
        </authorList>
    </citation>
    <scope>NUCLEOTIDE SEQUENCE [LARGE SCALE GENOMIC DNA]</scope>
    <source>
        <strain evidence="5">F-2</strain>
    </source>
</reference>
<dbReference type="Pfam" id="PF00089">
    <property type="entry name" value="Trypsin"/>
    <property type="match status" value="1"/>
</dbReference>
<feature type="region of interest" description="Disordered" evidence="3">
    <location>
        <begin position="1"/>
        <end position="27"/>
    </location>
</feature>
<proteinExistence type="inferred from homology"/>
<dbReference type="InterPro" id="IPR051487">
    <property type="entry name" value="Ser/Thr_Proteases_Immune/Dev"/>
</dbReference>
<evidence type="ECO:0000313" key="6">
    <source>
        <dbReference type="Proteomes" id="UP000007151"/>
    </source>
</evidence>
<dbReference type="GO" id="GO:0004252">
    <property type="term" value="F:serine-type endopeptidase activity"/>
    <property type="evidence" value="ECO:0007669"/>
    <property type="project" value="InterPro"/>
</dbReference>
<dbReference type="InterPro" id="IPR041515">
    <property type="entry name" value="PPAF-2-like_Clip"/>
</dbReference>
<dbReference type="InterPro" id="IPR043504">
    <property type="entry name" value="Peptidase_S1_PA_chymotrypsin"/>
</dbReference>
<evidence type="ECO:0000259" key="4">
    <source>
        <dbReference type="PROSITE" id="PS50240"/>
    </source>
</evidence>
<feature type="compositionally biased region" description="Polar residues" evidence="3">
    <location>
        <begin position="209"/>
        <end position="219"/>
    </location>
</feature>
<feature type="compositionally biased region" description="Basic and acidic residues" evidence="3">
    <location>
        <begin position="1"/>
        <end position="10"/>
    </location>
</feature>
<dbReference type="InterPro" id="IPR009003">
    <property type="entry name" value="Peptidase_S1_PA"/>
</dbReference>
<dbReference type="AlphaFoldDB" id="A0A212F071"/>
<dbReference type="InterPro" id="IPR001254">
    <property type="entry name" value="Trypsin_dom"/>
</dbReference>
<dbReference type="Gene3D" id="2.40.10.10">
    <property type="entry name" value="Trypsin-like serine proteases"/>
    <property type="match status" value="2"/>
</dbReference>
<feature type="compositionally biased region" description="Acidic residues" evidence="3">
    <location>
        <begin position="11"/>
        <end position="23"/>
    </location>
</feature>
<evidence type="ECO:0000313" key="5">
    <source>
        <dbReference type="EMBL" id="OWR47094.1"/>
    </source>
</evidence>
<feature type="domain" description="Peptidase S1" evidence="4">
    <location>
        <begin position="247"/>
        <end position="507"/>
    </location>
</feature>
<gene>
    <name evidence="5" type="ORF">KGM_205231</name>
</gene>
<dbReference type="PROSITE" id="PS50240">
    <property type="entry name" value="TRYPSIN_DOM"/>
    <property type="match status" value="1"/>
</dbReference>
<dbReference type="GO" id="GO:0006508">
    <property type="term" value="P:proteolysis"/>
    <property type="evidence" value="ECO:0007669"/>
    <property type="project" value="InterPro"/>
</dbReference>
<evidence type="ECO:0000256" key="1">
    <source>
        <dbReference type="ARBA" id="ARBA00023157"/>
    </source>
</evidence>
<feature type="region of interest" description="Disordered" evidence="3">
    <location>
        <begin position="205"/>
        <end position="228"/>
    </location>
</feature>
<dbReference type="STRING" id="278856.A0A212F071"/>
<accession>A0A212F071</accession>
<dbReference type="InterPro" id="IPR001314">
    <property type="entry name" value="Peptidase_S1A"/>
</dbReference>
<sequence>MKRNEQHEMREDETEENQDEENDAGPSRDEALHALETALKWFEKQTECYCELTTAETNSRYSSNEEKELLTYITLVLLSIGVFCQREPKKQANDGTINLDPVNYQDNDSEEDSVVDWVNKIISESKINVTNREVTNLNSESVTNINCTATDNRPGTCVLYYQCDEDSNTIIDDGASIVNFRTEASCPHYLKVCCAMDKIKSDDKANTIRRGSNNESAQELDSKDDSDSSSAVVDLGKCGWNNPALYVFQPKRNNSEAEPFYANYGEFPWMIAVIRRSNDTDLWARKNYVGGGTLIHPGVVVTAAHIVRNKKPDDLKCRAGEWDTEVTFEIFPHQERNVKNIIIHPDYYRPSLYNDMGLLLLEEPFELLLAPHIGLACVGNSLPAPGTVCYGMGWGRKIDKKYAIILKKMRLPLVEREECQALLRSIRLGPFFQLHESLTCAGGEDRMDMCKGDGGSSLVCPIQTNGRNVKYAMFGMVAYGLGCHSRKVPGVFVNVPNLKSWLDSTMEAEGYSKDTYTY</sequence>
<keyword evidence="1" id="KW-1015">Disulfide bond</keyword>
<dbReference type="eggNOG" id="KOG3627">
    <property type="taxonomic scope" value="Eukaryota"/>
</dbReference>
<dbReference type="Proteomes" id="UP000007151">
    <property type="component" value="Unassembled WGS sequence"/>
</dbReference>
<dbReference type="CDD" id="cd00190">
    <property type="entry name" value="Tryp_SPc"/>
    <property type="match status" value="1"/>
</dbReference>
<protein>
    <submittedName>
        <fullName evidence="5">Masquerade serine proteinase</fullName>
    </submittedName>
</protein>
<dbReference type="PRINTS" id="PR00722">
    <property type="entry name" value="CHYMOTRYPSIN"/>
</dbReference>